<gene>
    <name evidence="23" type="ORF">EG19_09955</name>
</gene>
<dbReference type="AlphaFoldDB" id="A0A062XV40"/>
<evidence type="ECO:0000256" key="1">
    <source>
        <dbReference type="ARBA" id="ARBA00001393"/>
    </source>
</evidence>
<evidence type="ECO:0000256" key="5">
    <source>
        <dbReference type="ARBA" id="ARBA00003485"/>
    </source>
</evidence>
<dbReference type="NCBIfam" id="TIGR01357">
    <property type="entry name" value="aroB"/>
    <property type="match status" value="1"/>
</dbReference>
<keyword evidence="14" id="KW-0547">Nucleotide-binding</keyword>
<evidence type="ECO:0000256" key="6">
    <source>
        <dbReference type="ARBA" id="ARBA00004496"/>
    </source>
</evidence>
<comment type="caution">
    <text evidence="23">The sequence shown here is derived from an EMBL/GenBank/DDBJ whole genome shotgun (WGS) entry which is preliminary data.</text>
</comment>
<comment type="similarity">
    <text evidence="8">Belongs to the sugar phosphate cyclases superfamily. Dehydroquinate synthase family.</text>
</comment>
<keyword evidence="13" id="KW-0479">Metal-binding</keyword>
<evidence type="ECO:0000256" key="14">
    <source>
        <dbReference type="ARBA" id="ARBA00022741"/>
    </source>
</evidence>
<dbReference type="EMBL" id="JMFG01000005">
    <property type="protein sequence ID" value="KDA54738.1"/>
    <property type="molecule type" value="Genomic_DNA"/>
</dbReference>
<name>A0A062XV40_9BACT</name>
<evidence type="ECO:0000256" key="9">
    <source>
        <dbReference type="ARBA" id="ARBA00013031"/>
    </source>
</evidence>
<evidence type="ECO:0000259" key="21">
    <source>
        <dbReference type="Pfam" id="PF01761"/>
    </source>
</evidence>
<dbReference type="SUPFAM" id="SSF56796">
    <property type="entry name" value="Dehydroquinate synthase-like"/>
    <property type="match status" value="1"/>
</dbReference>
<comment type="catalytic activity">
    <reaction evidence="1">
        <text>7-phospho-2-dehydro-3-deoxy-D-arabino-heptonate = 3-dehydroquinate + phosphate</text>
        <dbReference type="Rhea" id="RHEA:21968"/>
        <dbReference type="ChEBI" id="CHEBI:32364"/>
        <dbReference type="ChEBI" id="CHEBI:43474"/>
        <dbReference type="ChEBI" id="CHEBI:58394"/>
        <dbReference type="EC" id="4.2.3.4"/>
    </reaction>
</comment>
<dbReference type="RefSeq" id="WP_038046953.1">
    <property type="nucleotide sequence ID" value="NZ_JMFG01000005.1"/>
</dbReference>
<dbReference type="InterPro" id="IPR030963">
    <property type="entry name" value="DHQ_synth_fam"/>
</dbReference>
<keyword evidence="17" id="KW-0057">Aromatic amino acid biosynthesis</keyword>
<evidence type="ECO:0000256" key="20">
    <source>
        <dbReference type="NCBIfam" id="TIGR01357"/>
    </source>
</evidence>
<evidence type="ECO:0000256" key="12">
    <source>
        <dbReference type="ARBA" id="ARBA00022605"/>
    </source>
</evidence>
<evidence type="ECO:0000259" key="22">
    <source>
        <dbReference type="Pfam" id="PF24621"/>
    </source>
</evidence>
<evidence type="ECO:0000313" key="24">
    <source>
        <dbReference type="Proteomes" id="UP000027284"/>
    </source>
</evidence>
<evidence type="ECO:0000256" key="15">
    <source>
        <dbReference type="ARBA" id="ARBA00022833"/>
    </source>
</evidence>
<comment type="cofactor">
    <cofactor evidence="4">
        <name>Zn(2+)</name>
        <dbReference type="ChEBI" id="CHEBI:29105"/>
    </cofactor>
</comment>
<dbReference type="InterPro" id="IPR056179">
    <property type="entry name" value="DHQS_C"/>
</dbReference>
<dbReference type="GO" id="GO:0046872">
    <property type="term" value="F:metal ion binding"/>
    <property type="evidence" value="ECO:0007669"/>
    <property type="project" value="UniProtKB-KW"/>
</dbReference>
<comment type="cofactor">
    <cofactor evidence="3">
        <name>Co(2+)</name>
        <dbReference type="ChEBI" id="CHEBI:48828"/>
    </cofactor>
</comment>
<dbReference type="PANTHER" id="PTHR43622">
    <property type="entry name" value="3-DEHYDROQUINATE SYNTHASE"/>
    <property type="match status" value="1"/>
</dbReference>
<keyword evidence="18" id="KW-0456">Lyase</keyword>
<evidence type="ECO:0000256" key="8">
    <source>
        <dbReference type="ARBA" id="ARBA00005412"/>
    </source>
</evidence>
<comment type="subcellular location">
    <subcellularLocation>
        <location evidence="6">Cytoplasm</location>
    </subcellularLocation>
</comment>
<dbReference type="GO" id="GO:0009423">
    <property type="term" value="P:chorismate biosynthetic process"/>
    <property type="evidence" value="ECO:0007669"/>
    <property type="project" value="UniProtKB-UniRule"/>
</dbReference>
<evidence type="ECO:0000313" key="23">
    <source>
        <dbReference type="EMBL" id="KDA54738.1"/>
    </source>
</evidence>
<evidence type="ECO:0000256" key="10">
    <source>
        <dbReference type="ARBA" id="ARBA00017684"/>
    </source>
</evidence>
<reference evidence="23 24" key="1">
    <citation type="submission" date="2014-04" db="EMBL/GenBank/DDBJ databases">
        <title>The Genome Sequence of Thermoanaerobaculum aquaticum MP-01, The First Cultivated Group 23 Acidobacterium.</title>
        <authorList>
            <person name="Stamps B.W."/>
            <person name="Losey N.A."/>
            <person name="Lawson P.A."/>
            <person name="Stevenson B.S."/>
        </authorList>
    </citation>
    <scope>NUCLEOTIDE SEQUENCE [LARGE SCALE GENOMIC DNA]</scope>
    <source>
        <strain evidence="23 24">MP-01</strain>
    </source>
</reference>
<keyword evidence="12" id="KW-0028">Amino-acid biosynthesis</keyword>
<keyword evidence="15" id="KW-0862">Zinc</keyword>
<evidence type="ECO:0000256" key="16">
    <source>
        <dbReference type="ARBA" id="ARBA00023027"/>
    </source>
</evidence>
<dbReference type="GO" id="GO:0000166">
    <property type="term" value="F:nucleotide binding"/>
    <property type="evidence" value="ECO:0007669"/>
    <property type="project" value="UniProtKB-KW"/>
</dbReference>
<dbReference type="OrthoDB" id="9806583at2"/>
<accession>A0A062XV40</accession>
<dbReference type="Pfam" id="PF01761">
    <property type="entry name" value="DHQ_synthase"/>
    <property type="match status" value="1"/>
</dbReference>
<dbReference type="InterPro" id="IPR030960">
    <property type="entry name" value="DHQS/DOIS_N"/>
</dbReference>
<protein>
    <recommendedName>
        <fullName evidence="10 20">3-dehydroquinate synthase</fullName>
        <ecNumber evidence="9 20">4.2.3.4</ecNumber>
    </recommendedName>
</protein>
<evidence type="ECO:0000256" key="11">
    <source>
        <dbReference type="ARBA" id="ARBA00022490"/>
    </source>
</evidence>
<dbReference type="InterPro" id="IPR050071">
    <property type="entry name" value="Dehydroquinate_synthase"/>
</dbReference>
<keyword evidence="16" id="KW-0520">NAD</keyword>
<evidence type="ECO:0000256" key="18">
    <source>
        <dbReference type="ARBA" id="ARBA00023239"/>
    </source>
</evidence>
<evidence type="ECO:0000256" key="7">
    <source>
        <dbReference type="ARBA" id="ARBA00004661"/>
    </source>
</evidence>
<dbReference type="GO" id="GO:0003856">
    <property type="term" value="F:3-dehydroquinate synthase activity"/>
    <property type="evidence" value="ECO:0007669"/>
    <property type="project" value="UniProtKB-UniRule"/>
</dbReference>
<evidence type="ECO:0000256" key="2">
    <source>
        <dbReference type="ARBA" id="ARBA00001911"/>
    </source>
</evidence>
<dbReference type="PIRSF" id="PIRSF001455">
    <property type="entry name" value="DHQ_synth"/>
    <property type="match status" value="1"/>
</dbReference>
<keyword evidence="19" id="KW-0170">Cobalt</keyword>
<evidence type="ECO:0000256" key="13">
    <source>
        <dbReference type="ARBA" id="ARBA00022723"/>
    </source>
</evidence>
<dbReference type="Gene3D" id="3.40.50.1970">
    <property type="match status" value="1"/>
</dbReference>
<dbReference type="GO" id="GO:0008652">
    <property type="term" value="P:amino acid biosynthetic process"/>
    <property type="evidence" value="ECO:0007669"/>
    <property type="project" value="UniProtKB-KW"/>
</dbReference>
<evidence type="ECO:0000256" key="3">
    <source>
        <dbReference type="ARBA" id="ARBA00001941"/>
    </source>
</evidence>
<evidence type="ECO:0000256" key="17">
    <source>
        <dbReference type="ARBA" id="ARBA00023141"/>
    </source>
</evidence>
<comment type="function">
    <text evidence="5">Catalyzes the conversion of 3-deoxy-D-arabino-heptulosonate 7-phosphate (DAHP) to dehydroquinate (DHQ).</text>
</comment>
<proteinExistence type="inferred from homology"/>
<comment type="pathway">
    <text evidence="7">Metabolic intermediate biosynthesis; chorismate biosynthesis; chorismate from D-erythrose 4-phosphate and phosphoenolpyruvate: step 2/7.</text>
</comment>
<dbReference type="CDD" id="cd08195">
    <property type="entry name" value="DHQS"/>
    <property type="match status" value="1"/>
</dbReference>
<dbReference type="InterPro" id="IPR016037">
    <property type="entry name" value="DHQ_synth_AroB"/>
</dbReference>
<dbReference type="GO" id="GO:0005737">
    <property type="term" value="C:cytoplasm"/>
    <property type="evidence" value="ECO:0007669"/>
    <property type="project" value="UniProtKB-SubCell"/>
</dbReference>
<evidence type="ECO:0000256" key="4">
    <source>
        <dbReference type="ARBA" id="ARBA00001947"/>
    </source>
</evidence>
<feature type="domain" description="3-dehydroquinate synthase N-terminal" evidence="21">
    <location>
        <begin position="64"/>
        <end position="174"/>
    </location>
</feature>
<dbReference type="EC" id="4.2.3.4" evidence="9 20"/>
<keyword evidence="11" id="KW-0963">Cytoplasm</keyword>
<keyword evidence="24" id="KW-1185">Reference proteome</keyword>
<evidence type="ECO:0000256" key="19">
    <source>
        <dbReference type="ARBA" id="ARBA00023285"/>
    </source>
</evidence>
<organism evidence="23 24">
    <name type="scientific">Thermoanaerobaculum aquaticum</name>
    <dbReference type="NCBI Taxonomy" id="1312852"/>
    <lineage>
        <taxon>Bacteria</taxon>
        <taxon>Pseudomonadati</taxon>
        <taxon>Acidobacteriota</taxon>
        <taxon>Thermoanaerobaculia</taxon>
        <taxon>Thermoanaerobaculales</taxon>
        <taxon>Thermoanaerobaculaceae</taxon>
        <taxon>Thermoanaerobaculum</taxon>
    </lineage>
</organism>
<dbReference type="Proteomes" id="UP000027284">
    <property type="component" value="Unassembled WGS sequence"/>
</dbReference>
<dbReference type="STRING" id="1312852.EG19_09955"/>
<comment type="cofactor">
    <cofactor evidence="2">
        <name>NAD(+)</name>
        <dbReference type="ChEBI" id="CHEBI:57540"/>
    </cofactor>
</comment>
<feature type="domain" description="3-dehydroquinate synthase C-terminal" evidence="22">
    <location>
        <begin position="176"/>
        <end position="317"/>
    </location>
</feature>
<dbReference type="Gene3D" id="1.20.1090.10">
    <property type="entry name" value="Dehydroquinate synthase-like - alpha domain"/>
    <property type="match status" value="1"/>
</dbReference>
<dbReference type="Pfam" id="PF24621">
    <property type="entry name" value="DHQS_C"/>
    <property type="match status" value="1"/>
</dbReference>
<dbReference type="FunFam" id="3.40.50.1970:FF:000007">
    <property type="entry name" value="Pentafunctional AROM polypeptide"/>
    <property type="match status" value="1"/>
</dbReference>
<dbReference type="PANTHER" id="PTHR43622:SF7">
    <property type="entry name" value="3-DEHYDROQUINATE SYNTHASE, CHLOROPLASTIC"/>
    <property type="match status" value="1"/>
</dbReference>
<dbReference type="GO" id="GO:0009073">
    <property type="term" value="P:aromatic amino acid family biosynthetic process"/>
    <property type="evidence" value="ECO:0007669"/>
    <property type="project" value="UniProtKB-KW"/>
</dbReference>
<sequence>MRWSLQTSQGAVELVVQEGALGDVVSLLAKELERGRAFVVSDENVAPLYGEEVARKLSAPFLALVPGEQAKTWASVEAVVRFLLGHGAERGDLLVAVGGGVVTDVAGFAASVYMRGIRWVAVPTTLVGMVDAAIGGKTGIDLPEGKNLVGTFWQPRMVIADPLTLASLPERQLRAGLGEVIKAAMIAPSSLEHLWEEQGRRLADGDFLAVSALLATAMKVKSEVVSLDEREQGTRAALNLGHTLAHALEAATGYGYFLHGEAVAWGLLLVLLLAQRRGLLASVEAARWASRLGVMAPLPPIPVSWEQVVEYLGRDKKRASGALRWVLPRLGGVVLGVEVPLAEVQACFDKLRELPENGPFTSLFF</sequence>